<evidence type="ECO:0000256" key="1">
    <source>
        <dbReference type="SAM" id="MobiDB-lite"/>
    </source>
</evidence>
<proteinExistence type="predicted"/>
<accession>A0ABN7AKX5</accession>
<dbReference type="Proteomes" id="UP001307889">
    <property type="component" value="Chromosome 3"/>
</dbReference>
<reference evidence="2 3" key="1">
    <citation type="submission" date="2023-09" db="EMBL/GenBank/DDBJ databases">
        <title>Nesidiocoris tenuis whole genome shotgun sequence.</title>
        <authorList>
            <person name="Shibata T."/>
            <person name="Shimoda M."/>
            <person name="Kobayashi T."/>
            <person name="Uehara T."/>
        </authorList>
    </citation>
    <scope>NUCLEOTIDE SEQUENCE [LARGE SCALE GENOMIC DNA]</scope>
    <source>
        <strain evidence="2 3">Japan</strain>
    </source>
</reference>
<evidence type="ECO:0000313" key="3">
    <source>
        <dbReference type="Proteomes" id="UP001307889"/>
    </source>
</evidence>
<gene>
    <name evidence="2" type="ORF">NTJ_04683</name>
</gene>
<feature type="compositionally biased region" description="Low complexity" evidence="1">
    <location>
        <begin position="23"/>
        <end position="37"/>
    </location>
</feature>
<keyword evidence="3" id="KW-1185">Reference proteome</keyword>
<sequence>MSSRSAVSSREAFSGGSAKAELPSSGRGFSRRSTSPSVFRRDEASSRTGESSRDRFMMFVFPQGGSHRSGVVVVKPLSFMLRIGELNKIFRSAKP</sequence>
<dbReference type="EMBL" id="AP028911">
    <property type="protein sequence ID" value="BES91874.1"/>
    <property type="molecule type" value="Genomic_DNA"/>
</dbReference>
<feature type="region of interest" description="Disordered" evidence="1">
    <location>
        <begin position="1"/>
        <end position="51"/>
    </location>
</feature>
<organism evidence="2 3">
    <name type="scientific">Nesidiocoris tenuis</name>
    <dbReference type="NCBI Taxonomy" id="355587"/>
    <lineage>
        <taxon>Eukaryota</taxon>
        <taxon>Metazoa</taxon>
        <taxon>Ecdysozoa</taxon>
        <taxon>Arthropoda</taxon>
        <taxon>Hexapoda</taxon>
        <taxon>Insecta</taxon>
        <taxon>Pterygota</taxon>
        <taxon>Neoptera</taxon>
        <taxon>Paraneoptera</taxon>
        <taxon>Hemiptera</taxon>
        <taxon>Heteroptera</taxon>
        <taxon>Panheteroptera</taxon>
        <taxon>Cimicomorpha</taxon>
        <taxon>Miridae</taxon>
        <taxon>Dicyphina</taxon>
        <taxon>Nesidiocoris</taxon>
    </lineage>
</organism>
<feature type="compositionally biased region" description="Basic and acidic residues" evidence="1">
    <location>
        <begin position="39"/>
        <end position="51"/>
    </location>
</feature>
<evidence type="ECO:0000313" key="2">
    <source>
        <dbReference type="EMBL" id="BES91874.1"/>
    </source>
</evidence>
<protein>
    <submittedName>
        <fullName evidence="2">Uncharacterized protein</fullName>
    </submittedName>
</protein>
<name>A0ABN7AKX5_9HEMI</name>